<dbReference type="Gene3D" id="3.90.1200.10">
    <property type="match status" value="1"/>
</dbReference>
<dbReference type="Proteomes" id="UP000069632">
    <property type="component" value="Unassembled WGS sequence"/>
</dbReference>
<dbReference type="Gene3D" id="3.90.550.10">
    <property type="entry name" value="Spore Coat Polysaccharide Biosynthesis Protein SpsA, Chain A"/>
    <property type="match status" value="1"/>
</dbReference>
<feature type="domain" description="Aminoglycoside phosphotransferase" evidence="1">
    <location>
        <begin position="199"/>
        <end position="427"/>
    </location>
</feature>
<proteinExistence type="predicted"/>
<accession>A0A128EC81</accession>
<dbReference type="PANTHER" id="PTHR36529">
    <property type="entry name" value="SLL1095 PROTEIN"/>
    <property type="match status" value="1"/>
</dbReference>
<gene>
    <name evidence="2" type="ORF">ERS672216_00123</name>
</gene>
<keyword evidence="3" id="KW-1185">Reference proteome</keyword>
<sequence>MRAIIFFTKVPVLRRCKTRLLDFLSPDEALNLQKKLIKENFSVLQSLKFKIFIFHSDDGDVQILKDLTSQNVRFFAQQGVGLGEKMSKAFKEIFALGYDKVLLMGSDIVGLKKEFLENAFLNLDTQDLVLAPSDDGGYSLIGLKKPCDELFKIEFSKDNVCENTVKTALNLGLKCEVLPRLQDIDTKEDIFKFIVKSDVKLLASGEYNANYIYEKDGVKRLFRVKFGSQIEVENPTLYEYNALLALQNCGVVPKVFKYYEKSEFLPYGAFEMEFLEGRALDYKKDLLIASKLLAKVHNAKTQSNSSFLQIQKPFLAMYEECEKMAKAYFEYEKADKKILENLIYFFEKVQNLGLNDEVENSCIINTELNNTNFIINQNSYIIDWEKPVVGECEQDLAHFLAPTTTFFRTDTILQNDEILSFLKEYEKVRKFDIYKFSKYFKFSILRGLSWCAMAKVEYENQRNIGNVKEKIDSYFKDDFILHLKSIFENNCSQTPNLGI</sequence>
<name>A0A128EC81_9BACT</name>
<dbReference type="NCBIfam" id="TIGR04282">
    <property type="entry name" value="glyco_like_cofC"/>
    <property type="match status" value="1"/>
</dbReference>
<organism evidence="2 3">
    <name type="scientific">Campylobacter geochelonis</name>
    <dbReference type="NCBI Taxonomy" id="1780362"/>
    <lineage>
        <taxon>Bacteria</taxon>
        <taxon>Pseudomonadati</taxon>
        <taxon>Campylobacterota</taxon>
        <taxon>Epsilonproteobacteria</taxon>
        <taxon>Campylobacterales</taxon>
        <taxon>Campylobacteraceae</taxon>
        <taxon>Campylobacter</taxon>
    </lineage>
</organism>
<dbReference type="InterPro" id="IPR011009">
    <property type="entry name" value="Kinase-like_dom_sf"/>
</dbReference>
<protein>
    <submittedName>
        <fullName evidence="2">Uncharacterized conserved protein</fullName>
    </submittedName>
</protein>
<dbReference type="OrthoDB" id="9798250at2"/>
<dbReference type="RefSeq" id="WP_075539864.1">
    <property type="nucleotide sequence ID" value="NZ_CP053844.1"/>
</dbReference>
<dbReference type="InterPro" id="IPR002575">
    <property type="entry name" value="Aminoglycoside_PTrfase"/>
</dbReference>
<evidence type="ECO:0000313" key="3">
    <source>
        <dbReference type="Proteomes" id="UP000069632"/>
    </source>
</evidence>
<dbReference type="Pfam" id="PF01636">
    <property type="entry name" value="APH"/>
    <property type="match status" value="1"/>
</dbReference>
<dbReference type="Pfam" id="PF09837">
    <property type="entry name" value="DUF2064"/>
    <property type="match status" value="1"/>
</dbReference>
<dbReference type="PANTHER" id="PTHR36529:SF1">
    <property type="entry name" value="GLYCOSYLTRANSFERASE"/>
    <property type="match status" value="1"/>
</dbReference>
<dbReference type="AlphaFoldDB" id="A0A128EC81"/>
<evidence type="ECO:0000259" key="1">
    <source>
        <dbReference type="Pfam" id="PF01636"/>
    </source>
</evidence>
<dbReference type="InterPro" id="IPR029044">
    <property type="entry name" value="Nucleotide-diphossugar_trans"/>
</dbReference>
<dbReference type="SUPFAM" id="SSF53448">
    <property type="entry name" value="Nucleotide-diphospho-sugar transferases"/>
    <property type="match status" value="1"/>
</dbReference>
<evidence type="ECO:0000313" key="2">
    <source>
        <dbReference type="EMBL" id="CZE45962.1"/>
    </source>
</evidence>
<dbReference type="SUPFAM" id="SSF56112">
    <property type="entry name" value="Protein kinase-like (PK-like)"/>
    <property type="match status" value="1"/>
</dbReference>
<reference evidence="2 3" key="1">
    <citation type="submission" date="2016-02" db="EMBL/GenBank/DDBJ databases">
        <authorList>
            <consortium name="Pathogen Informatics"/>
        </authorList>
    </citation>
    <scope>NUCLEOTIDE SEQUENCE [LARGE SCALE GENOMIC DNA]</scope>
    <source>
        <strain evidence="2 3">RC20</strain>
    </source>
</reference>
<dbReference type="EMBL" id="FIZP01000001">
    <property type="protein sequence ID" value="CZE45962.1"/>
    <property type="molecule type" value="Genomic_DNA"/>
</dbReference>
<dbReference type="InterPro" id="IPR018641">
    <property type="entry name" value="Trfase_1_rSAM/seldom-assoc"/>
</dbReference>